<sequence length="118" mass="12578">MNKRIRVIGIFVFVLALLLALGFRVGHPQSGLTNALGSAKSSLVVYQKKDNYSAGEKVLANSGDKSLSPFLGQISGATGDRYDVGNGQFTEQISANEITGKLLFVIPFFGTILGWVGL</sequence>
<dbReference type="AlphaFoldDB" id="A0A6J5YPU9"/>
<reference evidence="1" key="1">
    <citation type="submission" date="2020-05" db="EMBL/GenBank/DDBJ databases">
        <authorList>
            <person name="Chiriac C."/>
            <person name="Salcher M."/>
            <person name="Ghai R."/>
            <person name="Kavagutti S V."/>
        </authorList>
    </citation>
    <scope>NUCLEOTIDE SEQUENCE</scope>
</reference>
<gene>
    <name evidence="1" type="ORF">UFOPK3574_00164</name>
</gene>
<accession>A0A6J5YPU9</accession>
<name>A0A6J5YPU9_9ZZZZ</name>
<organism evidence="1">
    <name type="scientific">freshwater metagenome</name>
    <dbReference type="NCBI Taxonomy" id="449393"/>
    <lineage>
        <taxon>unclassified sequences</taxon>
        <taxon>metagenomes</taxon>
        <taxon>ecological metagenomes</taxon>
    </lineage>
</organism>
<evidence type="ECO:0000313" key="1">
    <source>
        <dbReference type="EMBL" id="CAB4330962.1"/>
    </source>
</evidence>
<dbReference type="EMBL" id="CAESAF010000007">
    <property type="protein sequence ID" value="CAB4330962.1"/>
    <property type="molecule type" value="Genomic_DNA"/>
</dbReference>
<protein>
    <submittedName>
        <fullName evidence="1">Unannotated protein</fullName>
    </submittedName>
</protein>
<proteinExistence type="predicted"/>